<sequence>MEELSISQHMAKGEGGIHDTRHTDRSGIEQQSIGVFESFTGTLPSMHHFSILMSVFWSRIPFFGATARE</sequence>
<reference evidence="2 3" key="1">
    <citation type="submission" date="2021-06" db="EMBL/GenBank/DDBJ databases">
        <title>Caerostris extrusa draft genome.</title>
        <authorList>
            <person name="Kono N."/>
            <person name="Arakawa K."/>
        </authorList>
    </citation>
    <scope>NUCLEOTIDE SEQUENCE [LARGE SCALE GENOMIC DNA]</scope>
</reference>
<dbReference type="EMBL" id="BPLR01019241">
    <property type="protein sequence ID" value="GIZ05231.1"/>
    <property type="molecule type" value="Genomic_DNA"/>
</dbReference>
<evidence type="ECO:0000313" key="2">
    <source>
        <dbReference type="EMBL" id="GIZ05231.1"/>
    </source>
</evidence>
<evidence type="ECO:0000256" key="1">
    <source>
        <dbReference type="SAM" id="MobiDB-lite"/>
    </source>
</evidence>
<evidence type="ECO:0000313" key="3">
    <source>
        <dbReference type="Proteomes" id="UP001054945"/>
    </source>
</evidence>
<gene>
    <name evidence="2" type="ORF">CEXT_141751</name>
</gene>
<comment type="caution">
    <text evidence="2">The sequence shown here is derived from an EMBL/GenBank/DDBJ whole genome shotgun (WGS) entry which is preliminary data.</text>
</comment>
<organism evidence="2 3">
    <name type="scientific">Caerostris extrusa</name>
    <name type="common">Bark spider</name>
    <name type="synonym">Caerostris bankana</name>
    <dbReference type="NCBI Taxonomy" id="172846"/>
    <lineage>
        <taxon>Eukaryota</taxon>
        <taxon>Metazoa</taxon>
        <taxon>Ecdysozoa</taxon>
        <taxon>Arthropoda</taxon>
        <taxon>Chelicerata</taxon>
        <taxon>Arachnida</taxon>
        <taxon>Araneae</taxon>
        <taxon>Araneomorphae</taxon>
        <taxon>Entelegynae</taxon>
        <taxon>Araneoidea</taxon>
        <taxon>Araneidae</taxon>
        <taxon>Caerostris</taxon>
    </lineage>
</organism>
<dbReference type="AlphaFoldDB" id="A0AAV4YFP3"/>
<feature type="region of interest" description="Disordered" evidence="1">
    <location>
        <begin position="1"/>
        <end position="27"/>
    </location>
</feature>
<protein>
    <submittedName>
        <fullName evidence="2">Uncharacterized protein</fullName>
    </submittedName>
</protein>
<accession>A0AAV4YFP3</accession>
<keyword evidence="3" id="KW-1185">Reference proteome</keyword>
<feature type="compositionally biased region" description="Basic and acidic residues" evidence="1">
    <location>
        <begin position="11"/>
        <end position="27"/>
    </location>
</feature>
<proteinExistence type="predicted"/>
<dbReference type="Proteomes" id="UP001054945">
    <property type="component" value="Unassembled WGS sequence"/>
</dbReference>
<name>A0AAV4YFP3_CAEEX</name>